<dbReference type="EMBL" id="BMKA01000003">
    <property type="protein sequence ID" value="GGA22827.1"/>
    <property type="molecule type" value="Genomic_DNA"/>
</dbReference>
<protein>
    <submittedName>
        <fullName evidence="8">Multidrug transporter</fullName>
    </submittedName>
</protein>
<feature type="transmembrane region" description="Helical" evidence="6">
    <location>
        <begin position="40"/>
        <end position="62"/>
    </location>
</feature>
<keyword evidence="3 6" id="KW-0812">Transmembrane</keyword>
<keyword evidence="5 6" id="KW-0472">Membrane</keyword>
<feature type="transmembrane region" description="Helical" evidence="6">
    <location>
        <begin position="101"/>
        <end position="121"/>
    </location>
</feature>
<dbReference type="InterPro" id="IPR037185">
    <property type="entry name" value="EmrE-like"/>
</dbReference>
<gene>
    <name evidence="8" type="ORF">GCM10011498_24510</name>
</gene>
<dbReference type="Proteomes" id="UP000628017">
    <property type="component" value="Unassembled WGS sequence"/>
</dbReference>
<evidence type="ECO:0000256" key="4">
    <source>
        <dbReference type="ARBA" id="ARBA00022989"/>
    </source>
</evidence>
<feature type="transmembrane region" description="Helical" evidence="6">
    <location>
        <begin position="161"/>
        <end position="180"/>
    </location>
</feature>
<feature type="transmembrane region" description="Helical" evidence="6">
    <location>
        <begin position="223"/>
        <end position="240"/>
    </location>
</feature>
<name>A0A916QZJ0_9RHOB</name>
<evidence type="ECO:0000313" key="9">
    <source>
        <dbReference type="Proteomes" id="UP000628017"/>
    </source>
</evidence>
<dbReference type="InterPro" id="IPR050638">
    <property type="entry name" value="AA-Vitamin_Transporters"/>
</dbReference>
<reference evidence="8" key="2">
    <citation type="submission" date="2020-09" db="EMBL/GenBank/DDBJ databases">
        <authorList>
            <person name="Sun Q."/>
            <person name="Zhou Y."/>
        </authorList>
    </citation>
    <scope>NUCLEOTIDE SEQUENCE</scope>
    <source>
        <strain evidence="8">CGMCC 1.15880</strain>
    </source>
</reference>
<evidence type="ECO:0000259" key="7">
    <source>
        <dbReference type="Pfam" id="PF00892"/>
    </source>
</evidence>
<dbReference type="PANTHER" id="PTHR32322">
    <property type="entry name" value="INNER MEMBRANE TRANSPORTER"/>
    <property type="match status" value="1"/>
</dbReference>
<comment type="similarity">
    <text evidence="2">Belongs to the EamA transporter family.</text>
</comment>
<accession>A0A916QZJ0</accession>
<evidence type="ECO:0000256" key="5">
    <source>
        <dbReference type="ARBA" id="ARBA00023136"/>
    </source>
</evidence>
<feature type="transmembrane region" description="Helical" evidence="6">
    <location>
        <begin position="74"/>
        <end position="95"/>
    </location>
</feature>
<evidence type="ECO:0000256" key="3">
    <source>
        <dbReference type="ARBA" id="ARBA00022692"/>
    </source>
</evidence>
<comment type="subcellular location">
    <subcellularLocation>
        <location evidence="1">Membrane</location>
        <topology evidence="1">Multi-pass membrane protein</topology>
    </subcellularLocation>
</comment>
<reference evidence="8" key="1">
    <citation type="journal article" date="2014" name="Int. J. Syst. Evol. Microbiol.">
        <title>Complete genome sequence of Corynebacterium casei LMG S-19264T (=DSM 44701T), isolated from a smear-ripened cheese.</title>
        <authorList>
            <consortium name="US DOE Joint Genome Institute (JGI-PGF)"/>
            <person name="Walter F."/>
            <person name="Albersmeier A."/>
            <person name="Kalinowski J."/>
            <person name="Ruckert C."/>
        </authorList>
    </citation>
    <scope>NUCLEOTIDE SEQUENCE</scope>
    <source>
        <strain evidence="8">CGMCC 1.15880</strain>
    </source>
</reference>
<keyword evidence="9" id="KW-1185">Reference proteome</keyword>
<dbReference type="RefSeq" id="WP_188675667.1">
    <property type="nucleotide sequence ID" value="NZ_BMKA01000003.1"/>
</dbReference>
<organism evidence="8 9">
    <name type="scientific">Neptunicoccus cionae</name>
    <dbReference type="NCBI Taxonomy" id="2035344"/>
    <lineage>
        <taxon>Bacteria</taxon>
        <taxon>Pseudomonadati</taxon>
        <taxon>Pseudomonadota</taxon>
        <taxon>Alphaproteobacteria</taxon>
        <taxon>Rhodobacterales</taxon>
        <taxon>Paracoccaceae</taxon>
        <taxon>Neptunicoccus</taxon>
    </lineage>
</organism>
<keyword evidence="4 6" id="KW-1133">Transmembrane helix</keyword>
<comment type="caution">
    <text evidence="8">The sequence shown here is derived from an EMBL/GenBank/DDBJ whole genome shotgun (WGS) entry which is preliminary data.</text>
</comment>
<dbReference type="PANTHER" id="PTHR32322:SF2">
    <property type="entry name" value="EAMA DOMAIN-CONTAINING PROTEIN"/>
    <property type="match status" value="1"/>
</dbReference>
<dbReference type="Pfam" id="PF00892">
    <property type="entry name" value="EamA"/>
    <property type="match status" value="2"/>
</dbReference>
<sequence>MTPSPQNPGLINWLSIIALGAIWGGAFLSTKLALDGFGPWWVASGRVGIAAVAITILGTLMGQGLHQIKGMRNWLFIIAFGLTSVAAGMALLAFGQQYVPSAFAGISMGAVPLLILPLAAVFSKEEGIGPRRIAGFVVGFIGLIVLMGPKALSSTGRDLETLGQLACVGTAAMYAIGSIITRRSPPMPQLAFAAATLWVGTIVLVPIAIVLEGVPQSLATPAGYALLYAALIPTAVGAVMRVRIIKSAGSVFMSLTSYMVPLWSVAFGALLLGETITLSMYLGMGLVLGGIAISQSRALIAFWRK</sequence>
<feature type="transmembrane region" description="Helical" evidence="6">
    <location>
        <begin position="252"/>
        <end position="272"/>
    </location>
</feature>
<evidence type="ECO:0000313" key="8">
    <source>
        <dbReference type="EMBL" id="GGA22827.1"/>
    </source>
</evidence>
<feature type="transmembrane region" description="Helical" evidence="6">
    <location>
        <begin position="12"/>
        <end position="34"/>
    </location>
</feature>
<feature type="domain" description="EamA" evidence="7">
    <location>
        <begin position="162"/>
        <end position="293"/>
    </location>
</feature>
<evidence type="ECO:0000256" key="6">
    <source>
        <dbReference type="SAM" id="Phobius"/>
    </source>
</evidence>
<feature type="domain" description="EamA" evidence="7">
    <location>
        <begin position="15"/>
        <end position="147"/>
    </location>
</feature>
<dbReference type="InterPro" id="IPR000620">
    <property type="entry name" value="EamA_dom"/>
</dbReference>
<feature type="transmembrane region" description="Helical" evidence="6">
    <location>
        <begin position="278"/>
        <end position="303"/>
    </location>
</feature>
<feature type="transmembrane region" description="Helical" evidence="6">
    <location>
        <begin position="133"/>
        <end position="149"/>
    </location>
</feature>
<dbReference type="GO" id="GO:0016020">
    <property type="term" value="C:membrane"/>
    <property type="evidence" value="ECO:0007669"/>
    <property type="project" value="UniProtKB-SubCell"/>
</dbReference>
<feature type="transmembrane region" description="Helical" evidence="6">
    <location>
        <begin position="192"/>
        <end position="211"/>
    </location>
</feature>
<dbReference type="SUPFAM" id="SSF103481">
    <property type="entry name" value="Multidrug resistance efflux transporter EmrE"/>
    <property type="match status" value="2"/>
</dbReference>
<dbReference type="AlphaFoldDB" id="A0A916QZJ0"/>
<evidence type="ECO:0000256" key="2">
    <source>
        <dbReference type="ARBA" id="ARBA00007362"/>
    </source>
</evidence>
<proteinExistence type="inferred from homology"/>
<evidence type="ECO:0000256" key="1">
    <source>
        <dbReference type="ARBA" id="ARBA00004141"/>
    </source>
</evidence>